<dbReference type="RefSeq" id="WP_013043256.1">
    <property type="nucleotide sequence ID" value="NC_014008.1"/>
</dbReference>
<gene>
    <name evidence="2" type="ordered locus">Caka_1515</name>
</gene>
<dbReference type="PANTHER" id="PTHR12558:SF13">
    <property type="entry name" value="CELL DIVISION CYCLE PROTEIN 27 HOMOLOG"/>
    <property type="match status" value="1"/>
</dbReference>
<dbReference type="AlphaFoldDB" id="D5EJD5"/>
<dbReference type="Proteomes" id="UP000000925">
    <property type="component" value="Chromosome"/>
</dbReference>
<dbReference type="Pfam" id="PF13432">
    <property type="entry name" value="TPR_16"/>
    <property type="match status" value="2"/>
</dbReference>
<dbReference type="STRING" id="583355.Caka_1515"/>
<evidence type="ECO:0000256" key="1">
    <source>
        <dbReference type="SAM" id="MobiDB-lite"/>
    </source>
</evidence>
<dbReference type="SMART" id="SM00028">
    <property type="entry name" value="TPR"/>
    <property type="match status" value="5"/>
</dbReference>
<dbReference type="Pfam" id="PF14559">
    <property type="entry name" value="TPR_19"/>
    <property type="match status" value="1"/>
</dbReference>
<dbReference type="InterPro" id="IPR011990">
    <property type="entry name" value="TPR-like_helical_dom_sf"/>
</dbReference>
<dbReference type="PROSITE" id="PS51257">
    <property type="entry name" value="PROKAR_LIPOPROTEIN"/>
    <property type="match status" value="1"/>
</dbReference>
<dbReference type="OrthoDB" id="190958at2"/>
<sequence length="565" mass="61343">MPKAITKSVPVFFLVILSALISGCVDPETQKANELSAATRLADEGMYDQAMDVLNELAASYPNDLEVLLTMSKVYEAQGDKTASAFILQTAQQQAPGDQSLLLRTYQAQVAAGQPSVTYLEQIAIQSPENMTPKMWEALGAARAEANQPEAALDAYMKAVATDDFTPSPASCAQIGQLFLQLENETQAERWFSTAVESEDPSALQGHFGLLEIHLRKKHWPAAEAQVEQLETQFPGAIAASKWSDVPNELARWREAQDAMRAQIEADQAAAEAKSAVEAEVAASKEAEPAKAKEAELSQTVVVDASSQENTEAAAGKTEAVEELAAMEAMANATAEEVAEPGTESTTAVSDPVSYNPDVSVLPADPDVAFNVSFDQPETAAGVEQSSNGGTTSTEAVPLAEPANTLPEISDELSLEELLSAAALAEQQRDFKLAIHYYWKAVSKNNRRAATWDLLSQAYLIDGQLINAENASLEALRLDPGNLGYMLDYLRVIQRTKTPKDFLAILETAYDRFPRSPEIALSLARAYERIEKDKLAARSFYKRFIELAPDHALRAEAEAAIERLR</sequence>
<dbReference type="PANTHER" id="PTHR12558">
    <property type="entry name" value="CELL DIVISION CYCLE 16,23,27"/>
    <property type="match status" value="1"/>
</dbReference>
<proteinExistence type="predicted"/>
<dbReference type="eggNOG" id="COG3107">
    <property type="taxonomic scope" value="Bacteria"/>
</dbReference>
<accession>D5EJD5</accession>
<reference evidence="2 3" key="1">
    <citation type="journal article" date="2010" name="Stand. Genomic Sci.">
        <title>Complete genome sequence of Coraliomargarita akajimensis type strain (04OKA010-24).</title>
        <authorList>
            <person name="Mavromatis K."/>
            <person name="Abt B."/>
            <person name="Brambilla E."/>
            <person name="Lapidus A."/>
            <person name="Copeland A."/>
            <person name="Deshpande S."/>
            <person name="Nolan M."/>
            <person name="Lucas S."/>
            <person name="Tice H."/>
            <person name="Cheng J.F."/>
            <person name="Han C."/>
            <person name="Detter J.C."/>
            <person name="Woyke T."/>
            <person name="Goodwin L."/>
            <person name="Pitluck S."/>
            <person name="Held B."/>
            <person name="Brettin T."/>
            <person name="Tapia R."/>
            <person name="Ivanova N."/>
            <person name="Mikhailova N."/>
            <person name="Pati A."/>
            <person name="Liolios K."/>
            <person name="Chen A."/>
            <person name="Palaniappan K."/>
            <person name="Land M."/>
            <person name="Hauser L."/>
            <person name="Chang Y.J."/>
            <person name="Jeffries C.D."/>
            <person name="Rohde M."/>
            <person name="Goker M."/>
            <person name="Bristow J."/>
            <person name="Eisen J.A."/>
            <person name="Markowitz V."/>
            <person name="Hugenholtz P."/>
            <person name="Klenk H.P."/>
            <person name="Kyrpides N.C."/>
        </authorList>
    </citation>
    <scope>NUCLEOTIDE SEQUENCE [LARGE SCALE GENOMIC DNA]</scope>
    <source>
        <strain evidence="3">DSM 45221 / IAM 15411 / JCM 23193 / KCTC 12865</strain>
    </source>
</reference>
<keyword evidence="3" id="KW-1185">Reference proteome</keyword>
<evidence type="ECO:0000313" key="2">
    <source>
        <dbReference type="EMBL" id="ADE54534.1"/>
    </source>
</evidence>
<evidence type="ECO:0000313" key="3">
    <source>
        <dbReference type="Proteomes" id="UP000000925"/>
    </source>
</evidence>
<dbReference type="KEGG" id="caa:Caka_1515"/>
<dbReference type="Gene3D" id="1.25.40.10">
    <property type="entry name" value="Tetratricopeptide repeat domain"/>
    <property type="match status" value="3"/>
</dbReference>
<name>D5EJD5_CORAD</name>
<feature type="compositionally biased region" description="Polar residues" evidence="1">
    <location>
        <begin position="384"/>
        <end position="395"/>
    </location>
</feature>
<evidence type="ECO:0008006" key="4">
    <source>
        <dbReference type="Google" id="ProtNLM"/>
    </source>
</evidence>
<dbReference type="eggNOG" id="COG0457">
    <property type="taxonomic scope" value="Bacteria"/>
</dbReference>
<dbReference type="HOGENOM" id="CLU_482111_0_0_0"/>
<dbReference type="SUPFAM" id="SSF48452">
    <property type="entry name" value="TPR-like"/>
    <property type="match status" value="1"/>
</dbReference>
<dbReference type="EMBL" id="CP001998">
    <property type="protein sequence ID" value="ADE54534.1"/>
    <property type="molecule type" value="Genomic_DNA"/>
</dbReference>
<organism evidence="2 3">
    <name type="scientific">Coraliomargarita akajimensis (strain DSM 45221 / IAM 15411 / JCM 23193 / KCTC 12865 / 04OKA010-24)</name>
    <dbReference type="NCBI Taxonomy" id="583355"/>
    <lineage>
        <taxon>Bacteria</taxon>
        <taxon>Pseudomonadati</taxon>
        <taxon>Verrucomicrobiota</taxon>
        <taxon>Opitutia</taxon>
        <taxon>Puniceicoccales</taxon>
        <taxon>Coraliomargaritaceae</taxon>
        <taxon>Coraliomargarita</taxon>
    </lineage>
</organism>
<dbReference type="InterPro" id="IPR019734">
    <property type="entry name" value="TPR_rpt"/>
</dbReference>
<protein>
    <recommendedName>
        <fullName evidence="4">Tetratricopeptide repeat protein</fullName>
    </recommendedName>
</protein>
<dbReference type="SUPFAM" id="SSF81901">
    <property type="entry name" value="HCP-like"/>
    <property type="match status" value="1"/>
</dbReference>
<feature type="region of interest" description="Disordered" evidence="1">
    <location>
        <begin position="379"/>
        <end position="400"/>
    </location>
</feature>